<dbReference type="PANTHER" id="PTHR43567:SF1">
    <property type="entry name" value="FLAVOREDOXIN"/>
    <property type="match status" value="1"/>
</dbReference>
<dbReference type="Pfam" id="PF01613">
    <property type="entry name" value="Flavin_Reduct"/>
    <property type="match status" value="1"/>
</dbReference>
<dbReference type="SUPFAM" id="SSF50475">
    <property type="entry name" value="FMN-binding split barrel"/>
    <property type="match status" value="1"/>
</dbReference>
<protein>
    <submittedName>
        <fullName evidence="5">Flavin reductase family protein</fullName>
        <ecNumber evidence="5">1.5.1.-</ecNumber>
    </submittedName>
</protein>
<dbReference type="EMBL" id="JASJUS010000027">
    <property type="protein sequence ID" value="MDL2079815.1"/>
    <property type="molecule type" value="Genomic_DNA"/>
</dbReference>
<name>A0ABT7J4M5_9ACTN</name>
<dbReference type="InterPro" id="IPR052174">
    <property type="entry name" value="Flavoredoxin"/>
</dbReference>
<dbReference type="PANTHER" id="PTHR43567">
    <property type="entry name" value="FLAVOREDOXIN-RELATED-RELATED"/>
    <property type="match status" value="1"/>
</dbReference>
<keyword evidence="6" id="KW-1185">Reference proteome</keyword>
<comment type="cofactor">
    <cofactor evidence="1">
        <name>FMN</name>
        <dbReference type="ChEBI" id="CHEBI:58210"/>
    </cofactor>
</comment>
<comment type="similarity">
    <text evidence="3">Belongs to the flavoredoxin family.</text>
</comment>
<dbReference type="SMART" id="SM00903">
    <property type="entry name" value="Flavin_Reduct"/>
    <property type="match status" value="1"/>
</dbReference>
<evidence type="ECO:0000313" key="5">
    <source>
        <dbReference type="EMBL" id="MDL2079815.1"/>
    </source>
</evidence>
<evidence type="ECO:0000259" key="4">
    <source>
        <dbReference type="SMART" id="SM00903"/>
    </source>
</evidence>
<evidence type="ECO:0000256" key="3">
    <source>
        <dbReference type="ARBA" id="ARBA00038054"/>
    </source>
</evidence>
<evidence type="ECO:0000313" key="6">
    <source>
        <dbReference type="Proteomes" id="UP001241926"/>
    </source>
</evidence>
<dbReference type="GO" id="GO:0016491">
    <property type="term" value="F:oxidoreductase activity"/>
    <property type="evidence" value="ECO:0007669"/>
    <property type="project" value="UniProtKB-KW"/>
</dbReference>
<sequence>MTSDLWKKLTSTVGLVCTRHDGVTNVMSAEWAFFVNKQPLYAAVVLGPRSATRKLIEGSGEFSVTLCAEDQAEIADFAGSHSLTDIDKTAGEPIRLGEPDATATPWVKGGVAAVECLLRRTVDLPVHTMYIGEVVAEHVPDRPRRPLVKHGAMYGLGDPLVRTAVVATAELRPGGVLRVAATAPAHDSTRTWRVTLLDTDGAPTPLGSHPSSAHGDLLVDIEPPCAVEPGYRVRVETQGAKPGFSAISGAAR</sequence>
<keyword evidence="2" id="KW-0285">Flavoprotein</keyword>
<dbReference type="Gene3D" id="2.30.110.10">
    <property type="entry name" value="Electron Transport, Fmn-binding Protein, Chain A"/>
    <property type="match status" value="1"/>
</dbReference>
<keyword evidence="5" id="KW-0560">Oxidoreductase</keyword>
<feature type="domain" description="Flavin reductase like" evidence="4">
    <location>
        <begin position="9"/>
        <end position="156"/>
    </location>
</feature>
<gene>
    <name evidence="5" type="ORF">QNN03_25565</name>
</gene>
<dbReference type="InterPro" id="IPR002563">
    <property type="entry name" value="Flavin_Rdtase-like_dom"/>
</dbReference>
<proteinExistence type="inferred from homology"/>
<evidence type="ECO:0000256" key="2">
    <source>
        <dbReference type="ARBA" id="ARBA00022630"/>
    </source>
</evidence>
<dbReference type="RefSeq" id="WP_093721338.1">
    <property type="nucleotide sequence ID" value="NZ_JASJUS010000027.1"/>
</dbReference>
<comment type="caution">
    <text evidence="5">The sequence shown here is derived from an EMBL/GenBank/DDBJ whole genome shotgun (WGS) entry which is preliminary data.</text>
</comment>
<dbReference type="InterPro" id="IPR012349">
    <property type="entry name" value="Split_barrel_FMN-bd"/>
</dbReference>
<organism evidence="5 6">
    <name type="scientific">Streptomyces fuscus</name>
    <dbReference type="NCBI Taxonomy" id="3048495"/>
    <lineage>
        <taxon>Bacteria</taxon>
        <taxon>Bacillati</taxon>
        <taxon>Actinomycetota</taxon>
        <taxon>Actinomycetes</taxon>
        <taxon>Kitasatosporales</taxon>
        <taxon>Streptomycetaceae</taxon>
        <taxon>Streptomyces</taxon>
    </lineage>
</organism>
<dbReference type="EC" id="1.5.1.-" evidence="5"/>
<dbReference type="Proteomes" id="UP001241926">
    <property type="component" value="Unassembled WGS sequence"/>
</dbReference>
<accession>A0ABT7J4M5</accession>
<reference evidence="5 6" key="1">
    <citation type="submission" date="2023-05" db="EMBL/GenBank/DDBJ databases">
        <title>Streptomyces fuscus sp. nov., a brown-black pigment producing actinomyces isolated from dry sand of Sea duck farm.</title>
        <authorList>
            <person name="Xie J."/>
            <person name="Shen N."/>
        </authorList>
    </citation>
    <scope>NUCLEOTIDE SEQUENCE [LARGE SCALE GENOMIC DNA]</scope>
    <source>
        <strain evidence="5 6">GXMU-J15</strain>
    </source>
</reference>
<evidence type="ECO:0000256" key="1">
    <source>
        <dbReference type="ARBA" id="ARBA00001917"/>
    </source>
</evidence>